<name>A0ABW4BJE6_9LACO</name>
<dbReference type="InterPro" id="IPR026870">
    <property type="entry name" value="Zinc_ribbon_dom"/>
</dbReference>
<organism evidence="3 4">
    <name type="scientific">Lacticaseibacillus suilingensis</name>
    <dbReference type="NCBI Taxonomy" id="2799577"/>
    <lineage>
        <taxon>Bacteria</taxon>
        <taxon>Bacillati</taxon>
        <taxon>Bacillota</taxon>
        <taxon>Bacilli</taxon>
        <taxon>Lactobacillales</taxon>
        <taxon>Lactobacillaceae</taxon>
        <taxon>Lacticaseibacillus</taxon>
    </lineage>
</organism>
<dbReference type="Proteomes" id="UP001597199">
    <property type="component" value="Unassembled WGS sequence"/>
</dbReference>
<comment type="caution">
    <text evidence="3">The sequence shown here is derived from an EMBL/GenBank/DDBJ whole genome shotgun (WGS) entry which is preliminary data.</text>
</comment>
<keyword evidence="1" id="KW-0812">Transmembrane</keyword>
<evidence type="ECO:0000313" key="4">
    <source>
        <dbReference type="Proteomes" id="UP001597199"/>
    </source>
</evidence>
<gene>
    <name evidence="3" type="ORF">ACFQ41_12085</name>
</gene>
<dbReference type="EMBL" id="JBHTOA010000047">
    <property type="protein sequence ID" value="MFD1400048.1"/>
    <property type="molecule type" value="Genomic_DNA"/>
</dbReference>
<keyword evidence="4" id="KW-1185">Reference proteome</keyword>
<keyword evidence="1" id="KW-1133">Transmembrane helix</keyword>
<proteinExistence type="predicted"/>
<reference evidence="4" key="1">
    <citation type="journal article" date="2019" name="Int. J. Syst. Evol. Microbiol.">
        <title>The Global Catalogue of Microorganisms (GCM) 10K type strain sequencing project: providing services to taxonomists for standard genome sequencing and annotation.</title>
        <authorList>
            <consortium name="The Broad Institute Genomics Platform"/>
            <consortium name="The Broad Institute Genome Sequencing Center for Infectious Disease"/>
            <person name="Wu L."/>
            <person name="Ma J."/>
        </authorList>
    </citation>
    <scope>NUCLEOTIDE SEQUENCE [LARGE SCALE GENOMIC DNA]</scope>
    <source>
        <strain evidence="4">CCM 9110</strain>
    </source>
</reference>
<evidence type="ECO:0000256" key="1">
    <source>
        <dbReference type="SAM" id="Phobius"/>
    </source>
</evidence>
<accession>A0ABW4BJE6</accession>
<feature type="domain" description="Zinc-ribbon" evidence="2">
    <location>
        <begin position="3"/>
        <end position="25"/>
    </location>
</feature>
<dbReference type="RefSeq" id="WP_204119713.1">
    <property type="nucleotide sequence ID" value="NZ_BOLV01000023.1"/>
</dbReference>
<sequence length="245" mass="26322">MKFCSNCGAKLDPGASYCPKCGHKVEAGDTAKQKVNETAAKAKSAATAAATTAAARAKQGLKQLQGAAKSPARKRYLRWAAAAFAVLLAVFFAYRLLYLPGVVKNAVDANVLNQGGYTAKANTLTKKVVITTDDLKLERLIDAIKANDYDQTRIGAEMQLASLAKALPGKWTVEIQQHQMKGSQTVLWRYQGNKETIRYQNSDECKRAHKMVMAAKAKQQSTDDAVTRGVTGGIVGGLIGAFLAR</sequence>
<evidence type="ECO:0000259" key="2">
    <source>
        <dbReference type="Pfam" id="PF13240"/>
    </source>
</evidence>
<evidence type="ECO:0000313" key="3">
    <source>
        <dbReference type="EMBL" id="MFD1400048.1"/>
    </source>
</evidence>
<feature type="transmembrane region" description="Helical" evidence="1">
    <location>
        <begin position="76"/>
        <end position="97"/>
    </location>
</feature>
<protein>
    <submittedName>
        <fullName evidence="3">Zinc ribbon domain-containing protein</fullName>
    </submittedName>
</protein>
<dbReference type="Pfam" id="PF13240">
    <property type="entry name" value="Zn_Ribbon_1"/>
    <property type="match status" value="1"/>
</dbReference>
<keyword evidence="1" id="KW-0472">Membrane</keyword>